<evidence type="ECO:0000313" key="1">
    <source>
        <dbReference type="EMBL" id="BAR58751.1"/>
    </source>
</evidence>
<organism evidence="1 2">
    <name type="scientific">Bradyrhizobium diazoefficiens</name>
    <dbReference type="NCBI Taxonomy" id="1355477"/>
    <lineage>
        <taxon>Bacteria</taxon>
        <taxon>Pseudomonadati</taxon>
        <taxon>Pseudomonadota</taxon>
        <taxon>Alphaproteobacteria</taxon>
        <taxon>Hyphomicrobiales</taxon>
        <taxon>Nitrobacteraceae</taxon>
        <taxon>Bradyrhizobium</taxon>
    </lineage>
</organism>
<accession>A0A0E4BSB4</accession>
<dbReference type="Proteomes" id="UP000063308">
    <property type="component" value="Chromosome"/>
</dbReference>
<dbReference type="AlphaFoldDB" id="A0A0E4BSB4"/>
<proteinExistence type="predicted"/>
<sequence>MSITEFDDGARPRIYNRAVLSNCPECDGDLTVLRVIGGRAGCEYWTMRCTDCGGIHLDILKPHGTAEDNEGPLPAA</sequence>
<dbReference type="RefSeq" id="WP_060910467.1">
    <property type="nucleotide sequence ID" value="NZ_CP126001.1"/>
</dbReference>
<protein>
    <recommendedName>
        <fullName evidence="3">Transcription factor zinc-finger domain-containing protein</fullName>
    </recommendedName>
</protein>
<reference evidence="1 2" key="1">
    <citation type="submission" date="2014-11" db="EMBL/GenBank/DDBJ databases">
        <title>Symbiosis island explosion on the genome of extra-slow-growing strains of soybean bradyrhizobia with massive insertion sequences.</title>
        <authorList>
            <person name="Iida T."/>
            <person name="Minamisawa K."/>
        </authorList>
    </citation>
    <scope>NUCLEOTIDE SEQUENCE [LARGE SCALE GENOMIC DNA]</scope>
    <source>
        <strain evidence="1 2">NK6</strain>
    </source>
</reference>
<name>A0A0E4BSB4_9BRAD</name>
<gene>
    <name evidence="1" type="ORF">NK6_5593</name>
</gene>
<evidence type="ECO:0008006" key="3">
    <source>
        <dbReference type="Google" id="ProtNLM"/>
    </source>
</evidence>
<evidence type="ECO:0000313" key="2">
    <source>
        <dbReference type="Proteomes" id="UP000063308"/>
    </source>
</evidence>
<dbReference type="EMBL" id="AP014685">
    <property type="protein sequence ID" value="BAR58751.1"/>
    <property type="molecule type" value="Genomic_DNA"/>
</dbReference>